<feature type="transmembrane region" description="Helical" evidence="1">
    <location>
        <begin position="33"/>
        <end position="55"/>
    </location>
</feature>
<sequence length="166" mass="18100">MFLELIAVVVAGFAGAGALMLVVRLSGNRLPRWLIPIGAGAAMLAAAISSEYSWYNRTADTLPEGLEVAQTVESRAFWRPWTFLFPMTDRFVAVDTGNLRANSTQEALYLTDLYFFGRWQTVQAVEVMVDCAAGRRADPALGDGSPPVWRDVGGDDPIVRTVCAEV</sequence>
<name>A0A0W7WI66_9RHOB</name>
<organism evidence="2 3">
    <name type="scientific">Pseudoponticoccus marisrubri</name>
    <dbReference type="NCBI Taxonomy" id="1685382"/>
    <lineage>
        <taxon>Bacteria</taxon>
        <taxon>Pseudomonadati</taxon>
        <taxon>Pseudomonadota</taxon>
        <taxon>Alphaproteobacteria</taxon>
        <taxon>Rhodobacterales</taxon>
        <taxon>Roseobacteraceae</taxon>
        <taxon>Pseudoponticoccus</taxon>
    </lineage>
</organism>
<keyword evidence="1" id="KW-0812">Transmembrane</keyword>
<gene>
    <name evidence="2" type="ORF">AVJ23_12950</name>
</gene>
<feature type="transmembrane region" description="Helical" evidence="1">
    <location>
        <begin position="6"/>
        <end position="26"/>
    </location>
</feature>
<dbReference type="EMBL" id="LPXO01000007">
    <property type="protein sequence ID" value="KUF10309.1"/>
    <property type="molecule type" value="Genomic_DNA"/>
</dbReference>
<accession>A0A0W7WI66</accession>
<dbReference type="STRING" id="1685382.AVJ23_12950"/>
<evidence type="ECO:0000313" key="3">
    <source>
        <dbReference type="Proteomes" id="UP000054396"/>
    </source>
</evidence>
<dbReference type="OrthoDB" id="8601734at2"/>
<dbReference type="RefSeq" id="WP_058862627.1">
    <property type="nucleotide sequence ID" value="NZ_LPXO01000007.1"/>
</dbReference>
<proteinExistence type="predicted"/>
<dbReference type="AlphaFoldDB" id="A0A0W7WI66"/>
<dbReference type="Proteomes" id="UP000054396">
    <property type="component" value="Unassembled WGS sequence"/>
</dbReference>
<keyword evidence="1" id="KW-1133">Transmembrane helix</keyword>
<protein>
    <submittedName>
        <fullName evidence="2">Uncharacterized protein</fullName>
    </submittedName>
</protein>
<reference evidence="2 3" key="1">
    <citation type="submission" date="2015-12" db="EMBL/GenBank/DDBJ databases">
        <authorList>
            <person name="Shamseldin A."/>
            <person name="Moawad H."/>
            <person name="Abd El-Rahim W.M."/>
            <person name="Sadowsky M.J."/>
        </authorList>
    </citation>
    <scope>NUCLEOTIDE SEQUENCE [LARGE SCALE GENOMIC DNA]</scope>
    <source>
        <strain evidence="2 3">SJ5A-1</strain>
    </source>
</reference>
<keyword evidence="3" id="KW-1185">Reference proteome</keyword>
<comment type="caution">
    <text evidence="2">The sequence shown here is derived from an EMBL/GenBank/DDBJ whole genome shotgun (WGS) entry which is preliminary data.</text>
</comment>
<keyword evidence="1" id="KW-0472">Membrane</keyword>
<evidence type="ECO:0000256" key="1">
    <source>
        <dbReference type="SAM" id="Phobius"/>
    </source>
</evidence>
<evidence type="ECO:0000313" key="2">
    <source>
        <dbReference type="EMBL" id="KUF10309.1"/>
    </source>
</evidence>